<evidence type="ECO:0000259" key="2">
    <source>
        <dbReference type="PROSITE" id="PS50235"/>
    </source>
</evidence>
<dbReference type="InterPro" id="IPR028889">
    <property type="entry name" value="USP"/>
</dbReference>
<evidence type="ECO:0000256" key="1">
    <source>
        <dbReference type="SAM" id="MobiDB-lite"/>
    </source>
</evidence>
<dbReference type="PANTHER" id="PTHR21646">
    <property type="entry name" value="UBIQUITIN CARBOXYL-TERMINAL HYDROLASE"/>
    <property type="match status" value="1"/>
</dbReference>
<feature type="non-terminal residue" evidence="3">
    <location>
        <position position="395"/>
    </location>
</feature>
<evidence type="ECO:0000313" key="4">
    <source>
        <dbReference type="Proteomes" id="UP000095038"/>
    </source>
</evidence>
<proteinExistence type="predicted"/>
<dbReference type="InterPro" id="IPR038765">
    <property type="entry name" value="Papain-like_cys_pep_sf"/>
</dbReference>
<sequence>IQCLYNLSDFSNIFISKSYLNYINQNKNFKILLSDSFSLLFSKLAKYSKVLIDPSNFLRTCSILNPHLNIPYDQQDTQEFLMFLLDRTHNELSQSDYIINQYPHLIKPINYFTNISSNNIERLQYDKWFNNLIKNQGVSPINLFFEGKFQSSLKCLICSKISRNFSTFSILSLPIPDINSRSIYIEECFTAFTDDEILTGDNAWACPNCKSLNNDNNTDNNIDNNNNNNSSTTNDNNETKSSIFKFISKREKIKGKTKEKDKDKKKDKKDKRDSIKPTNVKMKAIKSLKFIDLPKLLIIHLSRFSFKHDVIKNNSYINFPLILKLKINDEIISYKLNSFINHDGNLKSGHYTSIIHKKNNWYHCDDWNVYLVRLPINKNGYIKSNLVYVIYYERI</sequence>
<protein>
    <submittedName>
        <fullName evidence="3">Cysteine proteinase</fullName>
    </submittedName>
</protein>
<dbReference type="InterPro" id="IPR050185">
    <property type="entry name" value="Ub_carboxyl-term_hydrolase"/>
</dbReference>
<dbReference type="GO" id="GO:0004843">
    <property type="term" value="F:cysteine-type deubiquitinase activity"/>
    <property type="evidence" value="ECO:0007669"/>
    <property type="project" value="InterPro"/>
</dbReference>
<dbReference type="GO" id="GO:0016579">
    <property type="term" value="P:protein deubiquitination"/>
    <property type="evidence" value="ECO:0007669"/>
    <property type="project" value="InterPro"/>
</dbReference>
<evidence type="ECO:0000313" key="3">
    <source>
        <dbReference type="EMBL" id="ODV60437.1"/>
    </source>
</evidence>
<dbReference type="Gene3D" id="3.90.70.10">
    <property type="entry name" value="Cysteine proteinases"/>
    <property type="match status" value="1"/>
</dbReference>
<dbReference type="Proteomes" id="UP000095038">
    <property type="component" value="Unassembled WGS sequence"/>
</dbReference>
<name>A0A1D2VG35_9ASCO</name>
<accession>A0A1D2VG35</accession>
<feature type="region of interest" description="Disordered" evidence="1">
    <location>
        <begin position="215"/>
        <end position="238"/>
    </location>
</feature>
<organism evidence="3 4">
    <name type="scientific">Ascoidea rubescens DSM 1968</name>
    <dbReference type="NCBI Taxonomy" id="1344418"/>
    <lineage>
        <taxon>Eukaryota</taxon>
        <taxon>Fungi</taxon>
        <taxon>Dikarya</taxon>
        <taxon>Ascomycota</taxon>
        <taxon>Saccharomycotina</taxon>
        <taxon>Saccharomycetes</taxon>
        <taxon>Ascoideaceae</taxon>
        <taxon>Ascoidea</taxon>
    </lineage>
</organism>
<dbReference type="RefSeq" id="XP_020046744.1">
    <property type="nucleotide sequence ID" value="XM_020189695.1"/>
</dbReference>
<feature type="domain" description="USP" evidence="2">
    <location>
        <begin position="1"/>
        <end position="395"/>
    </location>
</feature>
<dbReference type="PROSITE" id="PS00973">
    <property type="entry name" value="USP_2"/>
    <property type="match status" value="1"/>
</dbReference>
<dbReference type="EMBL" id="KV454482">
    <property type="protein sequence ID" value="ODV60437.1"/>
    <property type="molecule type" value="Genomic_DNA"/>
</dbReference>
<gene>
    <name evidence="3" type="ORF">ASCRUDRAFT_21553</name>
</gene>
<feature type="non-terminal residue" evidence="3">
    <location>
        <position position="1"/>
    </location>
</feature>
<dbReference type="GeneID" id="30963331"/>
<dbReference type="InParanoid" id="A0A1D2VG35"/>
<dbReference type="OrthoDB" id="292964at2759"/>
<reference evidence="4" key="1">
    <citation type="submission" date="2016-05" db="EMBL/GenBank/DDBJ databases">
        <title>Comparative genomics of biotechnologically important yeasts.</title>
        <authorList>
            <consortium name="DOE Joint Genome Institute"/>
            <person name="Riley R."/>
            <person name="Haridas S."/>
            <person name="Wolfe K.H."/>
            <person name="Lopes M.R."/>
            <person name="Hittinger C.T."/>
            <person name="Goker M."/>
            <person name="Salamov A."/>
            <person name="Wisecaver J."/>
            <person name="Long T.M."/>
            <person name="Aerts A.L."/>
            <person name="Barry K."/>
            <person name="Choi C."/>
            <person name="Clum A."/>
            <person name="Coughlan A.Y."/>
            <person name="Deshpande S."/>
            <person name="Douglass A.P."/>
            <person name="Hanson S.J."/>
            <person name="Klenk H.-P."/>
            <person name="Labutti K."/>
            <person name="Lapidus A."/>
            <person name="Lindquist E."/>
            <person name="Lipzen A."/>
            <person name="Meier-Kolthoff J.P."/>
            <person name="Ohm R.A."/>
            <person name="Otillar R.P."/>
            <person name="Pangilinan J."/>
            <person name="Peng Y."/>
            <person name="Rokas A."/>
            <person name="Rosa C.A."/>
            <person name="Scheuner C."/>
            <person name="Sibirny A.A."/>
            <person name="Slot J.C."/>
            <person name="Stielow J.B."/>
            <person name="Sun H."/>
            <person name="Kurtzman C.P."/>
            <person name="Blackwell M."/>
            <person name="Grigoriev I.V."/>
            <person name="Jeffries T.W."/>
        </authorList>
    </citation>
    <scope>NUCLEOTIDE SEQUENCE [LARGE SCALE GENOMIC DNA]</scope>
    <source>
        <strain evidence="4">DSM 1968</strain>
    </source>
</reference>
<keyword evidence="4" id="KW-1185">Reference proteome</keyword>
<dbReference type="InterPro" id="IPR018200">
    <property type="entry name" value="USP_CS"/>
</dbReference>
<feature type="region of interest" description="Disordered" evidence="1">
    <location>
        <begin position="254"/>
        <end position="275"/>
    </location>
</feature>
<dbReference type="Pfam" id="PF00443">
    <property type="entry name" value="UCH"/>
    <property type="match status" value="1"/>
</dbReference>
<dbReference type="SUPFAM" id="SSF54001">
    <property type="entry name" value="Cysteine proteinases"/>
    <property type="match status" value="1"/>
</dbReference>
<dbReference type="STRING" id="1344418.A0A1D2VG35"/>
<dbReference type="FunCoup" id="A0A1D2VG35">
    <property type="interactions" value="51"/>
</dbReference>
<dbReference type="PROSITE" id="PS50235">
    <property type="entry name" value="USP_3"/>
    <property type="match status" value="1"/>
</dbReference>
<dbReference type="InterPro" id="IPR001394">
    <property type="entry name" value="Peptidase_C19_UCH"/>
</dbReference>
<dbReference type="AlphaFoldDB" id="A0A1D2VG35"/>